<reference evidence="1" key="2">
    <citation type="submission" date="2015-07" db="EMBL/GenBank/DDBJ databases">
        <title>Plasmids, circular viruses and viroids from rat gut.</title>
        <authorList>
            <person name="Jorgensen T.J."/>
            <person name="Hansen M.A."/>
            <person name="Xu Z."/>
            <person name="Tabak M.A."/>
            <person name="Sorensen S.J."/>
            <person name="Hansen L.H."/>
        </authorList>
    </citation>
    <scope>NUCLEOTIDE SEQUENCE</scope>
    <source>
        <plasmid evidence="1">pRGRH0401</plasmid>
    </source>
</reference>
<dbReference type="EMBL" id="LN853047">
    <property type="protein sequence ID" value="CRY94896.1"/>
    <property type="molecule type" value="Genomic_DNA"/>
</dbReference>
<protein>
    <submittedName>
        <fullName evidence="1">Uncharacterized protein</fullName>
    </submittedName>
</protein>
<organism evidence="1">
    <name type="scientific">uncultured prokaryote</name>
    <dbReference type="NCBI Taxonomy" id="198431"/>
    <lineage>
        <taxon>unclassified sequences</taxon>
        <taxon>environmental samples</taxon>
    </lineage>
</organism>
<proteinExistence type="predicted"/>
<accession>A0A0H5PYS6</accession>
<geneLocation type="plasmid" evidence="1">
    <name>pRGRH0401</name>
</geneLocation>
<evidence type="ECO:0000313" key="1">
    <source>
        <dbReference type="EMBL" id="CRY94896.1"/>
    </source>
</evidence>
<keyword evidence="1" id="KW-0614">Plasmid</keyword>
<dbReference type="AlphaFoldDB" id="A0A0H5PYS6"/>
<name>A0A0H5PYS6_9ZZZZ</name>
<sequence length="80" mass="8947">MQIEINDDVARELAYMVRLHQEHGAPAQMDSVERLVGYVLACVADGSRRPGSWERGMLVQMGLIADCDEHHEYRATYGGA</sequence>
<reference evidence="1" key="1">
    <citation type="submission" date="2015-06" db="EMBL/GenBank/DDBJ databases">
        <authorList>
            <person name="Joergensen T."/>
        </authorList>
    </citation>
    <scope>NUCLEOTIDE SEQUENCE</scope>
    <source>
        <plasmid evidence="1">pRGRH0401</plasmid>
    </source>
</reference>